<evidence type="ECO:0000256" key="3">
    <source>
        <dbReference type="ARBA" id="ARBA00022448"/>
    </source>
</evidence>
<protein>
    <recommendedName>
        <fullName evidence="18">Cytochrome c oxidase subunit 2</fullName>
        <ecNumber evidence="18">7.1.1.9</ecNumber>
    </recommendedName>
</protein>
<evidence type="ECO:0000256" key="13">
    <source>
        <dbReference type="ARBA" id="ARBA00023136"/>
    </source>
</evidence>
<dbReference type="PRINTS" id="PR01166">
    <property type="entry name" value="CYCOXIDASEII"/>
</dbReference>
<dbReference type="EC" id="7.1.1.9" evidence="18"/>
<evidence type="ECO:0000256" key="15">
    <source>
        <dbReference type="ARBA" id="ARBA00047816"/>
    </source>
</evidence>
<evidence type="ECO:0000256" key="18">
    <source>
        <dbReference type="RuleBase" id="RU004024"/>
    </source>
</evidence>
<evidence type="ECO:0000256" key="1">
    <source>
        <dbReference type="ARBA" id="ARBA00004141"/>
    </source>
</evidence>
<comment type="catalytic activity">
    <reaction evidence="15 18">
        <text>4 Fe(II)-[cytochrome c] + O2 + 8 H(+)(in) = 4 Fe(III)-[cytochrome c] + 2 H2O + 4 H(+)(out)</text>
        <dbReference type="Rhea" id="RHEA:11436"/>
        <dbReference type="Rhea" id="RHEA-COMP:10350"/>
        <dbReference type="Rhea" id="RHEA-COMP:14399"/>
        <dbReference type="ChEBI" id="CHEBI:15377"/>
        <dbReference type="ChEBI" id="CHEBI:15378"/>
        <dbReference type="ChEBI" id="CHEBI:15379"/>
        <dbReference type="ChEBI" id="CHEBI:29033"/>
        <dbReference type="ChEBI" id="CHEBI:29034"/>
        <dbReference type="EC" id="7.1.1.9"/>
    </reaction>
</comment>
<dbReference type="Pfam" id="PF13442">
    <property type="entry name" value="Cytochrome_CBB3"/>
    <property type="match status" value="2"/>
</dbReference>
<dbReference type="InterPro" id="IPR036909">
    <property type="entry name" value="Cyt_c-like_dom_sf"/>
</dbReference>
<dbReference type="GO" id="GO:0016491">
    <property type="term" value="F:oxidoreductase activity"/>
    <property type="evidence" value="ECO:0007669"/>
    <property type="project" value="UniProtKB-KW"/>
</dbReference>
<evidence type="ECO:0000259" key="22">
    <source>
        <dbReference type="PROSITE" id="PS51007"/>
    </source>
</evidence>
<keyword evidence="6 17" id="KW-0812">Transmembrane</keyword>
<dbReference type="InterPro" id="IPR045187">
    <property type="entry name" value="CcO_II"/>
</dbReference>
<gene>
    <name evidence="23" type="primary">coxB</name>
    <name evidence="23" type="ORF">EGC82_21185</name>
</gene>
<keyword evidence="8" id="KW-1278">Translocase</keyword>
<evidence type="ECO:0000259" key="20">
    <source>
        <dbReference type="PROSITE" id="PS50857"/>
    </source>
</evidence>
<evidence type="ECO:0000256" key="6">
    <source>
        <dbReference type="ARBA" id="ARBA00022692"/>
    </source>
</evidence>
<proteinExistence type="inferred from homology"/>
<reference evidence="24" key="1">
    <citation type="submission" date="2018-11" db="EMBL/GenBank/DDBJ databases">
        <title>Shewanella sp. M2.</title>
        <authorList>
            <person name="Hwang Y.J."/>
            <person name="Hwang C.Y."/>
        </authorList>
    </citation>
    <scope>NUCLEOTIDE SEQUENCE [LARGE SCALE GENOMIC DNA]</scope>
    <source>
        <strain evidence="24">LMG 19866</strain>
    </source>
</reference>
<feature type="domain" description="Cytochrome c" evidence="22">
    <location>
        <begin position="436"/>
        <end position="516"/>
    </location>
</feature>
<evidence type="ECO:0000256" key="7">
    <source>
        <dbReference type="ARBA" id="ARBA00022723"/>
    </source>
</evidence>
<dbReference type="PROSITE" id="PS51007">
    <property type="entry name" value="CYTC"/>
    <property type="match status" value="2"/>
</dbReference>
<keyword evidence="5 17" id="KW-0679">Respiratory chain</keyword>
<dbReference type="InterPro" id="IPR014222">
    <property type="entry name" value="Cyt_c_oxidase_su2"/>
</dbReference>
<keyword evidence="12 18" id="KW-0186">Copper</keyword>
<evidence type="ECO:0000256" key="9">
    <source>
        <dbReference type="ARBA" id="ARBA00022982"/>
    </source>
</evidence>
<dbReference type="EMBL" id="CP034015">
    <property type="protein sequence ID" value="AZG75050.1"/>
    <property type="molecule type" value="Genomic_DNA"/>
</dbReference>
<dbReference type="SUPFAM" id="SSF81464">
    <property type="entry name" value="Cytochrome c oxidase subunit II-like, transmembrane region"/>
    <property type="match status" value="1"/>
</dbReference>
<evidence type="ECO:0000259" key="21">
    <source>
        <dbReference type="PROSITE" id="PS50999"/>
    </source>
</evidence>
<dbReference type="KEGG" id="slj:EGC82_21185"/>
<dbReference type="GO" id="GO:0004129">
    <property type="term" value="F:cytochrome-c oxidase activity"/>
    <property type="evidence" value="ECO:0007669"/>
    <property type="project" value="UniProtKB-EC"/>
</dbReference>
<dbReference type="GO" id="GO:0020037">
    <property type="term" value="F:heme binding"/>
    <property type="evidence" value="ECO:0007669"/>
    <property type="project" value="InterPro"/>
</dbReference>
<comment type="subcellular location">
    <subcellularLocation>
        <location evidence="17">Cell membrane</location>
        <topology evidence="17">Multi-pass membrane protein</topology>
    </subcellularLocation>
    <subcellularLocation>
        <location evidence="1">Membrane</location>
        <topology evidence="1">Multi-pass membrane protein</topology>
    </subcellularLocation>
</comment>
<evidence type="ECO:0000256" key="17">
    <source>
        <dbReference type="RuleBase" id="RU000456"/>
    </source>
</evidence>
<keyword evidence="3 17" id="KW-0813">Transport</keyword>
<keyword evidence="11 16" id="KW-0408">Iron</keyword>
<evidence type="ECO:0000256" key="2">
    <source>
        <dbReference type="ARBA" id="ARBA00007866"/>
    </source>
</evidence>
<dbReference type="AlphaFoldDB" id="A0A3G8M221"/>
<sequence length="534" mass="57333">MKQWLYCLLVVCVALPLGASEMPLNMTQGVTDISGKVYDLHMTILYICCAIGLVVFGIMIYSMIYHRKSKGAVAANFHESTKVEIAWTIIPFIILIAMAIPATKTLIAMEDPSDADLTIKITGSQWKWHYSYFDKDIEFYSTLSTPREQIDGSEAKGEHYLLEVDKPLVLPINQKVRFLMTSDDVIHSWWVPAFAVKKDANPGFINESWTRIDKPGIYRGQCAELCGKDHGFMPIVVQALSEADFDNWLVEQKQLASNAAAAATASLSQTLSIEELTTQGEQIYIARCAACHQPNGAGLPGVFPSLIGSPIIKGPVDGHLNIVLNGKAGTAMQAFAKQLTAKEIAAVITFERNAWGNNSGDVVQAADVSHFSGNTQVSSQASTEASKTVADAKDTMAAVATEITDKVTEKATQAVTKVVTTETVAAEDLPTLTLEQLIAEGEQVYATTCAACHQATGAGLPGAFPSLIGSPVITGPVSGHIDIVMHGKPGTAMQAFSRQLSPQKMAAVITYERNAWGNNSGEAVQPADVASHGQ</sequence>
<dbReference type="Pfam" id="PF02790">
    <property type="entry name" value="COX2_TM"/>
    <property type="match status" value="1"/>
</dbReference>
<dbReference type="InterPro" id="IPR008972">
    <property type="entry name" value="Cupredoxin"/>
</dbReference>
<keyword evidence="4 16" id="KW-0349">Heme</keyword>
<dbReference type="PROSITE" id="PS00078">
    <property type="entry name" value="COX2"/>
    <property type="match status" value="1"/>
</dbReference>
<dbReference type="PANTHER" id="PTHR22888">
    <property type="entry name" value="CYTOCHROME C OXIDASE, SUBUNIT II"/>
    <property type="match status" value="1"/>
</dbReference>
<name>A0A3G8M221_9GAMM</name>
<comment type="similarity">
    <text evidence="2 17">Belongs to the cytochrome c oxidase subunit 2 family.</text>
</comment>
<dbReference type="Proteomes" id="UP000278035">
    <property type="component" value="Chromosome"/>
</dbReference>
<feature type="domain" description="Cytochrome oxidase subunit II copper A binding" evidence="20">
    <location>
        <begin position="114"/>
        <end position="251"/>
    </location>
</feature>
<feature type="transmembrane region" description="Helical" evidence="19">
    <location>
        <begin position="85"/>
        <end position="103"/>
    </location>
</feature>
<dbReference type="Gene3D" id="2.60.40.420">
    <property type="entry name" value="Cupredoxins - blue copper proteins"/>
    <property type="match status" value="1"/>
</dbReference>
<organism evidence="23 24">
    <name type="scientific">Shewanella livingstonensis</name>
    <dbReference type="NCBI Taxonomy" id="150120"/>
    <lineage>
        <taxon>Bacteria</taxon>
        <taxon>Pseudomonadati</taxon>
        <taxon>Pseudomonadota</taxon>
        <taxon>Gammaproteobacteria</taxon>
        <taxon>Alteromonadales</taxon>
        <taxon>Shewanellaceae</taxon>
        <taxon>Shewanella</taxon>
    </lineage>
</organism>
<dbReference type="Gene3D" id="1.10.760.10">
    <property type="entry name" value="Cytochrome c-like domain"/>
    <property type="match status" value="2"/>
</dbReference>
<keyword evidence="24" id="KW-1185">Reference proteome</keyword>
<comment type="function">
    <text evidence="14 18">Subunits I and II form the functional core of the enzyme complex. Electrons originating in cytochrome c are transferred via heme a and Cu(A) to the binuclear center formed by heme a3 and Cu(B).</text>
</comment>
<keyword evidence="13 19" id="KW-0472">Membrane</keyword>
<keyword evidence="23" id="KW-0560">Oxidoreductase</keyword>
<feature type="transmembrane region" description="Helical" evidence="19">
    <location>
        <begin position="43"/>
        <end position="64"/>
    </location>
</feature>
<dbReference type="PANTHER" id="PTHR22888:SF9">
    <property type="entry name" value="CYTOCHROME C OXIDASE SUBUNIT 2"/>
    <property type="match status" value="1"/>
</dbReference>
<dbReference type="Pfam" id="PF00116">
    <property type="entry name" value="COX2"/>
    <property type="match status" value="1"/>
</dbReference>
<dbReference type="SUPFAM" id="SSF46626">
    <property type="entry name" value="Cytochrome c"/>
    <property type="match status" value="2"/>
</dbReference>
<dbReference type="InterPro" id="IPR011759">
    <property type="entry name" value="Cyt_c_oxidase_su2_TM_dom"/>
</dbReference>
<feature type="domain" description="Cytochrome oxidase subunit II transmembrane region profile" evidence="21">
    <location>
        <begin position="18"/>
        <end position="113"/>
    </location>
</feature>
<evidence type="ECO:0000256" key="4">
    <source>
        <dbReference type="ARBA" id="ARBA00022617"/>
    </source>
</evidence>
<dbReference type="PROSITE" id="PS50999">
    <property type="entry name" value="COX2_TM"/>
    <property type="match status" value="1"/>
</dbReference>
<dbReference type="GO" id="GO:0005507">
    <property type="term" value="F:copper ion binding"/>
    <property type="evidence" value="ECO:0007669"/>
    <property type="project" value="InterPro"/>
</dbReference>
<dbReference type="NCBIfam" id="TIGR02866">
    <property type="entry name" value="CoxB"/>
    <property type="match status" value="1"/>
</dbReference>
<evidence type="ECO:0000313" key="24">
    <source>
        <dbReference type="Proteomes" id="UP000278035"/>
    </source>
</evidence>
<evidence type="ECO:0000256" key="5">
    <source>
        <dbReference type="ARBA" id="ARBA00022660"/>
    </source>
</evidence>
<accession>A0A3G8M221</accession>
<dbReference type="InterPro" id="IPR001505">
    <property type="entry name" value="Copper_CuA"/>
</dbReference>
<evidence type="ECO:0000256" key="19">
    <source>
        <dbReference type="SAM" id="Phobius"/>
    </source>
</evidence>
<dbReference type="GO" id="GO:0042773">
    <property type="term" value="P:ATP synthesis coupled electron transport"/>
    <property type="evidence" value="ECO:0007669"/>
    <property type="project" value="TreeGrafter"/>
</dbReference>
<evidence type="ECO:0000256" key="14">
    <source>
        <dbReference type="ARBA" id="ARBA00024688"/>
    </source>
</evidence>
<dbReference type="InterPro" id="IPR036257">
    <property type="entry name" value="Cyt_c_oxidase_su2_TM_sf"/>
</dbReference>
<feature type="domain" description="Cytochrome c" evidence="22">
    <location>
        <begin position="275"/>
        <end position="355"/>
    </location>
</feature>
<dbReference type="GO" id="GO:0005886">
    <property type="term" value="C:plasma membrane"/>
    <property type="evidence" value="ECO:0007669"/>
    <property type="project" value="UniProtKB-SubCell"/>
</dbReference>
<dbReference type="RefSeq" id="WP_124732515.1">
    <property type="nucleotide sequence ID" value="NZ_CBCSKC010000002.1"/>
</dbReference>
<keyword evidence="7 16" id="KW-0479">Metal-binding</keyword>
<keyword evidence="9 17" id="KW-0249">Electron transport</keyword>
<evidence type="ECO:0000256" key="16">
    <source>
        <dbReference type="PROSITE-ProRule" id="PRU00433"/>
    </source>
</evidence>
<evidence type="ECO:0000256" key="11">
    <source>
        <dbReference type="ARBA" id="ARBA00023004"/>
    </source>
</evidence>
<evidence type="ECO:0000313" key="23">
    <source>
        <dbReference type="EMBL" id="AZG75050.1"/>
    </source>
</evidence>
<evidence type="ECO:0000256" key="12">
    <source>
        <dbReference type="ARBA" id="ARBA00023008"/>
    </source>
</evidence>
<comment type="cofactor">
    <cofactor evidence="18">
        <name>Cu cation</name>
        <dbReference type="ChEBI" id="CHEBI:23378"/>
    </cofactor>
    <text evidence="18">Binds a copper A center.</text>
</comment>
<keyword evidence="10 19" id="KW-1133">Transmembrane helix</keyword>
<dbReference type="SUPFAM" id="SSF49503">
    <property type="entry name" value="Cupredoxins"/>
    <property type="match status" value="1"/>
</dbReference>
<dbReference type="InterPro" id="IPR002429">
    <property type="entry name" value="CcO_II-like_C"/>
</dbReference>
<dbReference type="OrthoDB" id="9781261at2"/>
<evidence type="ECO:0000256" key="8">
    <source>
        <dbReference type="ARBA" id="ARBA00022967"/>
    </source>
</evidence>
<dbReference type="PROSITE" id="PS50857">
    <property type="entry name" value="COX2_CUA"/>
    <property type="match status" value="1"/>
</dbReference>
<evidence type="ECO:0000256" key="10">
    <source>
        <dbReference type="ARBA" id="ARBA00022989"/>
    </source>
</evidence>
<dbReference type="Gene3D" id="1.10.287.90">
    <property type="match status" value="1"/>
</dbReference>
<dbReference type="InterPro" id="IPR009056">
    <property type="entry name" value="Cyt_c-like_dom"/>
</dbReference>